<accession>A0A221W070</accession>
<evidence type="ECO:0000313" key="1">
    <source>
        <dbReference type="EMBL" id="ASO19160.1"/>
    </source>
</evidence>
<organism evidence="1 2">
    <name type="scientific">Actinoalloteichus hoggarensis</name>
    <dbReference type="NCBI Taxonomy" id="1470176"/>
    <lineage>
        <taxon>Bacteria</taxon>
        <taxon>Bacillati</taxon>
        <taxon>Actinomycetota</taxon>
        <taxon>Actinomycetes</taxon>
        <taxon>Pseudonocardiales</taxon>
        <taxon>Pseudonocardiaceae</taxon>
        <taxon>Actinoalloteichus</taxon>
    </lineage>
</organism>
<dbReference type="Proteomes" id="UP000204221">
    <property type="component" value="Chromosome"/>
</dbReference>
<name>A0A221W070_9PSEU</name>
<protein>
    <submittedName>
        <fullName evidence="1">Uncharacterized protein</fullName>
    </submittedName>
</protein>
<dbReference type="KEGG" id="ahg:AHOG_07575"/>
<keyword evidence="2" id="KW-1185">Reference proteome</keyword>
<sequence length="108" mass="11348">MGCDGAAGPVAAAWLDRVALRRGRSCRPPPSTPRARRRRAAPDPVSARDRAGCSITATSGGLWDREEFDRTVGDEVCRPGRARADPAGDVLSEADARESAVTAGRMSG</sequence>
<dbReference type="EMBL" id="CP022521">
    <property type="protein sequence ID" value="ASO19160.1"/>
    <property type="molecule type" value="Genomic_DNA"/>
</dbReference>
<dbReference type="AlphaFoldDB" id="A0A221W070"/>
<reference evidence="1 2" key="1">
    <citation type="submission" date="2017-07" db="EMBL/GenBank/DDBJ databases">
        <title>Complete genome sequence of Actinoalloteichus hoggarensis DSM 45943, type strain of Actinoalloteichus hoggarensis.</title>
        <authorList>
            <person name="Ruckert C."/>
            <person name="Nouioui I."/>
            <person name="Willmese J."/>
            <person name="van Wezel G."/>
            <person name="Klenk H.-P."/>
            <person name="Kalinowski J."/>
            <person name="Zotchev S.B."/>
        </authorList>
    </citation>
    <scope>NUCLEOTIDE SEQUENCE [LARGE SCALE GENOMIC DNA]</scope>
    <source>
        <strain evidence="1 2">DSM 45943</strain>
    </source>
</reference>
<proteinExistence type="predicted"/>
<gene>
    <name evidence="1" type="ORF">AHOG_07575</name>
</gene>
<evidence type="ECO:0000313" key="2">
    <source>
        <dbReference type="Proteomes" id="UP000204221"/>
    </source>
</evidence>